<name>I9AJX0_9BACE</name>
<comment type="caution">
    <text evidence="2">The sequence shown here is derived from an EMBL/GenBank/DDBJ whole genome shotgun (WGS) entry which is preliminary data.</text>
</comment>
<dbReference type="AlphaFoldDB" id="I9AJX0"/>
<feature type="transmembrane region" description="Helical" evidence="1">
    <location>
        <begin position="12"/>
        <end position="32"/>
    </location>
</feature>
<evidence type="ECO:0000256" key="1">
    <source>
        <dbReference type="SAM" id="Phobius"/>
    </source>
</evidence>
<evidence type="ECO:0000313" key="3">
    <source>
        <dbReference type="Proteomes" id="UP000003566"/>
    </source>
</evidence>
<dbReference type="EMBL" id="AGXE01000005">
    <property type="protein sequence ID" value="EIY87627.1"/>
    <property type="molecule type" value="Genomic_DNA"/>
</dbReference>
<organism evidence="2 3">
    <name type="scientific">Bacteroides xylanisolvens CL03T12C04</name>
    <dbReference type="NCBI Taxonomy" id="997892"/>
    <lineage>
        <taxon>Bacteria</taxon>
        <taxon>Pseudomonadati</taxon>
        <taxon>Bacteroidota</taxon>
        <taxon>Bacteroidia</taxon>
        <taxon>Bacteroidales</taxon>
        <taxon>Bacteroidaceae</taxon>
        <taxon>Bacteroides</taxon>
    </lineage>
</organism>
<sequence>MNTILTPCILQTIIICCTIIIITIIAVSAYRIKKGQQRSWGAYIYYASILSIFTISIFSYCFYGNRNVLDFVSLASALISIILAIITIIYSFYSNSQSASQVETLNKAAESVKRATTSYAESAESLQDNISKIITAVNRVEEKTDRLLDMTSISGAGASSGTNNHLVDFDLDAYIKGYVNLASPIGIMAMYACIKAKDTKREWNLNIFPNEYNRIYCGGFLISTTSAGFITVDVNFSNGNVIVANYLQNVKKYILEWLESFDFTKIEGLQSLKDSIDSYFDNPQ</sequence>
<evidence type="ECO:0000313" key="2">
    <source>
        <dbReference type="EMBL" id="EIY87627.1"/>
    </source>
</evidence>
<reference evidence="2 3" key="1">
    <citation type="submission" date="2012-02" db="EMBL/GenBank/DDBJ databases">
        <title>The Genome Sequence of Bacteroides xylanisolvens CL03T12C04.</title>
        <authorList>
            <consortium name="The Broad Institute Genome Sequencing Platform"/>
            <person name="Earl A."/>
            <person name="Ward D."/>
            <person name="Feldgarden M."/>
            <person name="Gevers D."/>
            <person name="Zitomersky N.L."/>
            <person name="Coyne M.J."/>
            <person name="Comstock L.E."/>
            <person name="Young S.K."/>
            <person name="Zeng Q."/>
            <person name="Gargeya S."/>
            <person name="Fitzgerald M."/>
            <person name="Haas B."/>
            <person name="Abouelleil A."/>
            <person name="Alvarado L."/>
            <person name="Arachchi H.M."/>
            <person name="Berlin A."/>
            <person name="Chapman S.B."/>
            <person name="Gearin G."/>
            <person name="Goldberg J."/>
            <person name="Griggs A."/>
            <person name="Gujja S."/>
            <person name="Hansen M."/>
            <person name="Heiman D."/>
            <person name="Howarth C."/>
            <person name="Larimer J."/>
            <person name="Lui A."/>
            <person name="MacDonald P.J.P."/>
            <person name="McCowen C."/>
            <person name="Montmayeur A."/>
            <person name="Murphy C."/>
            <person name="Neiman D."/>
            <person name="Pearson M."/>
            <person name="Priest M."/>
            <person name="Roberts A."/>
            <person name="Saif S."/>
            <person name="Shea T."/>
            <person name="Sisk P."/>
            <person name="Stolte C."/>
            <person name="Sykes S."/>
            <person name="Wortman J."/>
            <person name="Nusbaum C."/>
            <person name="Birren B."/>
        </authorList>
    </citation>
    <scope>NUCLEOTIDE SEQUENCE [LARGE SCALE GENOMIC DNA]</scope>
    <source>
        <strain evidence="2 3">CL03T12C04</strain>
    </source>
</reference>
<keyword evidence="1" id="KW-0812">Transmembrane</keyword>
<feature type="transmembrane region" description="Helical" evidence="1">
    <location>
        <begin position="44"/>
        <end position="65"/>
    </location>
</feature>
<keyword evidence="1" id="KW-1133">Transmembrane helix</keyword>
<dbReference type="RefSeq" id="WP_008021174.1">
    <property type="nucleotide sequence ID" value="NZ_JAGHEF010000001.1"/>
</dbReference>
<keyword evidence="1" id="KW-0472">Membrane</keyword>
<protein>
    <submittedName>
        <fullName evidence="2">Uncharacterized protein</fullName>
    </submittedName>
</protein>
<feature type="transmembrane region" description="Helical" evidence="1">
    <location>
        <begin position="71"/>
        <end position="93"/>
    </location>
</feature>
<dbReference type="PATRIC" id="fig|997892.3.peg.613"/>
<dbReference type="HOGENOM" id="CLU_1145419_0_0_10"/>
<gene>
    <name evidence="2" type="ORF">HMPREF1074_00603</name>
</gene>
<accession>I9AJX0</accession>
<dbReference type="Proteomes" id="UP000003566">
    <property type="component" value="Unassembled WGS sequence"/>
</dbReference>
<proteinExistence type="predicted"/>